<feature type="binding site" evidence="4">
    <location>
        <position position="151"/>
    </location>
    <ligand>
        <name>a divalent metal cation</name>
        <dbReference type="ChEBI" id="CHEBI:60240"/>
        <label>2</label>
    </ligand>
</feature>
<dbReference type="EMBL" id="CP022187">
    <property type="protein sequence ID" value="AWI74560.1"/>
    <property type="molecule type" value="Genomic_DNA"/>
</dbReference>
<evidence type="ECO:0000256" key="1">
    <source>
        <dbReference type="ARBA" id="ARBA00009275"/>
    </source>
</evidence>
<dbReference type="CDD" id="cd01310">
    <property type="entry name" value="TatD_DNAse"/>
    <property type="match status" value="1"/>
</dbReference>
<reference evidence="5 6" key="1">
    <citation type="submission" date="2017-06" db="EMBL/GenBank/DDBJ databases">
        <title>Azoarcus.</title>
        <authorList>
            <person name="Woo J.-H."/>
            <person name="Kim H.-S."/>
        </authorList>
    </citation>
    <scope>NUCLEOTIDE SEQUENCE [LARGE SCALE GENOMIC DNA]</scope>
    <source>
        <strain evidence="5 6">TSPY31</strain>
    </source>
</reference>
<protein>
    <submittedName>
        <fullName evidence="5">DNAase</fullName>
    </submittedName>
</protein>
<dbReference type="Proteomes" id="UP000244930">
    <property type="component" value="Chromosome"/>
</dbReference>
<keyword evidence="3" id="KW-0378">Hydrolase</keyword>
<dbReference type="RefSeq" id="WP_108948266.1">
    <property type="nucleotide sequence ID" value="NZ_CP022187.1"/>
</dbReference>
<organism evidence="5 6">
    <name type="scientific">Parazoarcus communis</name>
    <dbReference type="NCBI Taxonomy" id="41977"/>
    <lineage>
        <taxon>Bacteria</taxon>
        <taxon>Pseudomonadati</taxon>
        <taxon>Pseudomonadota</taxon>
        <taxon>Betaproteobacteria</taxon>
        <taxon>Rhodocyclales</taxon>
        <taxon>Zoogloeaceae</taxon>
        <taxon>Parazoarcus</taxon>
    </lineage>
</organism>
<keyword evidence="6" id="KW-1185">Reference proteome</keyword>
<proteinExistence type="inferred from homology"/>
<dbReference type="PANTHER" id="PTHR46124">
    <property type="entry name" value="D-AMINOACYL-TRNA DEACYLASE"/>
    <property type="match status" value="1"/>
</dbReference>
<dbReference type="SUPFAM" id="SSF51556">
    <property type="entry name" value="Metallo-dependent hydrolases"/>
    <property type="match status" value="1"/>
</dbReference>
<keyword evidence="2 4" id="KW-0479">Metal-binding</keyword>
<dbReference type="Pfam" id="PF01026">
    <property type="entry name" value="TatD_DNase"/>
    <property type="match status" value="1"/>
</dbReference>
<dbReference type="PROSITE" id="PS01137">
    <property type="entry name" value="TATD_1"/>
    <property type="match status" value="1"/>
</dbReference>
<evidence type="ECO:0000313" key="5">
    <source>
        <dbReference type="EMBL" id="AWI74560.1"/>
    </source>
</evidence>
<dbReference type="GO" id="GO:0046872">
    <property type="term" value="F:metal ion binding"/>
    <property type="evidence" value="ECO:0007669"/>
    <property type="project" value="UniProtKB-KW"/>
</dbReference>
<name>A0A2U8GM79_9RHOO</name>
<dbReference type="Gene3D" id="3.20.20.140">
    <property type="entry name" value="Metal-dependent hydrolases"/>
    <property type="match status" value="1"/>
</dbReference>
<gene>
    <name evidence="5" type="ORF">CEW83_04505</name>
</gene>
<comment type="similarity">
    <text evidence="1">Belongs to the metallo-dependent hydrolases superfamily. TatD-type hydrolase family.</text>
</comment>
<evidence type="ECO:0000256" key="4">
    <source>
        <dbReference type="PIRSR" id="PIRSR005902-1"/>
    </source>
</evidence>
<evidence type="ECO:0000256" key="3">
    <source>
        <dbReference type="ARBA" id="ARBA00022801"/>
    </source>
</evidence>
<feature type="binding site" evidence="4">
    <location>
        <position position="128"/>
    </location>
    <ligand>
        <name>a divalent metal cation</name>
        <dbReference type="ChEBI" id="CHEBI:60240"/>
        <label>2</label>
    </ligand>
</feature>
<evidence type="ECO:0000256" key="2">
    <source>
        <dbReference type="ARBA" id="ARBA00022723"/>
    </source>
</evidence>
<accession>A0A2U8GM79</accession>
<evidence type="ECO:0000313" key="6">
    <source>
        <dbReference type="Proteomes" id="UP000244930"/>
    </source>
</evidence>
<feature type="binding site" evidence="4">
    <location>
        <position position="92"/>
    </location>
    <ligand>
        <name>a divalent metal cation</name>
        <dbReference type="ChEBI" id="CHEBI:60240"/>
        <label>1</label>
    </ligand>
</feature>
<dbReference type="PIRSF" id="PIRSF005902">
    <property type="entry name" value="DNase_TatD"/>
    <property type="match status" value="1"/>
</dbReference>
<dbReference type="AlphaFoldDB" id="A0A2U8GM79"/>
<dbReference type="GO" id="GO:0016788">
    <property type="term" value="F:hydrolase activity, acting on ester bonds"/>
    <property type="evidence" value="ECO:0007669"/>
    <property type="project" value="InterPro"/>
</dbReference>
<dbReference type="PANTHER" id="PTHR46124:SF2">
    <property type="entry name" value="D-AMINOACYL-TRNA DEACYLASE"/>
    <property type="match status" value="1"/>
</dbReference>
<feature type="binding site" evidence="4">
    <location>
        <position position="201"/>
    </location>
    <ligand>
        <name>a divalent metal cation</name>
        <dbReference type="ChEBI" id="CHEBI:60240"/>
        <label>1</label>
    </ligand>
</feature>
<dbReference type="PROSITE" id="PS01090">
    <property type="entry name" value="TATD_2"/>
    <property type="match status" value="1"/>
</dbReference>
<feature type="binding site" evidence="4">
    <location>
        <position position="6"/>
    </location>
    <ligand>
        <name>a divalent metal cation</name>
        <dbReference type="ChEBI" id="CHEBI:60240"/>
        <label>1</label>
    </ligand>
</feature>
<dbReference type="InterPro" id="IPR018228">
    <property type="entry name" value="DNase_TatD-rel_CS"/>
</dbReference>
<dbReference type="InterPro" id="IPR032466">
    <property type="entry name" value="Metal_Hydrolase"/>
</dbReference>
<sequence>MLIDTHIHLDAAEFDGSRDSVLIDARTAGVGAFVVPAVDRESFHRVTALVAANRDIYPALGIHPLFTAAATQGDLEVLEHELGRTKCVAVGEIGLDHFVEEADREQQLRFFVAQLRIAQRFQLPVILHLRRAQDAVLKQLRQHAVCGGIAHAFNGSRQQADAFIKLGFKLGFGGAMSFEGSQRIRRLATELPLDSIVLETDAPDMAPAWGQGRPNVPANIARYARILAELRGLPVEEVIRATGANARAALPGLGASGGTP</sequence>
<dbReference type="InterPro" id="IPR001130">
    <property type="entry name" value="TatD-like"/>
</dbReference>
<dbReference type="KEGG" id="acom:CEW83_04505"/>
<dbReference type="PROSITE" id="PS01091">
    <property type="entry name" value="TATD_3"/>
    <property type="match status" value="1"/>
</dbReference>
<feature type="binding site" evidence="4">
    <location>
        <position position="8"/>
    </location>
    <ligand>
        <name>a divalent metal cation</name>
        <dbReference type="ChEBI" id="CHEBI:60240"/>
        <label>1</label>
    </ligand>
</feature>
<dbReference type="FunFam" id="3.20.20.140:FF:000005">
    <property type="entry name" value="TatD family hydrolase"/>
    <property type="match status" value="1"/>
</dbReference>